<proteinExistence type="predicted"/>
<sequence>MPQNLFVACRTAAGLVAKRVRLDQAVQQQVEGIFNQQEADFRDGITSEVAFDGSWTPDEDEFLTIDTPQEAAIFVSAINANPVSIPDINTANIASEGIKAIFTGVSANGATKVLVQRFSPQQLLSRRFSLLQDGNAFRRLSDPAFSLDTGLTCVIEGGKVKFRSFHKLRAIINLIDVYRAATDQEVQDFAAHAHFEVTNAASFLAAADQTIRKLVHAIGRSGTLGTYTVPQIETACGAVGVAVTVNNGRLVMPDDRADIKKLLRFLDDGLYEAPLTGQRYITNSKRPA</sequence>
<comment type="caution">
    <text evidence="1">The sequence shown here is derived from an EMBL/GenBank/DDBJ whole genome shotgun (WGS) entry which is preliminary data.</text>
</comment>
<evidence type="ECO:0000313" key="2">
    <source>
        <dbReference type="Proteomes" id="UP000584824"/>
    </source>
</evidence>
<keyword evidence="2" id="KW-1185">Reference proteome</keyword>
<name>A0A7W6P4F6_9HYPH</name>
<organism evidence="1 2">
    <name type="scientific">Allorhizobium borbori</name>
    <dbReference type="NCBI Taxonomy" id="485907"/>
    <lineage>
        <taxon>Bacteria</taxon>
        <taxon>Pseudomonadati</taxon>
        <taxon>Pseudomonadota</taxon>
        <taxon>Alphaproteobacteria</taxon>
        <taxon>Hyphomicrobiales</taxon>
        <taxon>Rhizobiaceae</taxon>
        <taxon>Rhizobium/Agrobacterium group</taxon>
        <taxon>Allorhizobium</taxon>
    </lineage>
</organism>
<reference evidence="1 2" key="1">
    <citation type="submission" date="2020-08" db="EMBL/GenBank/DDBJ databases">
        <title>Genomic Encyclopedia of Type Strains, Phase IV (KMG-IV): sequencing the most valuable type-strain genomes for metagenomic binning, comparative biology and taxonomic classification.</title>
        <authorList>
            <person name="Goeker M."/>
        </authorList>
    </citation>
    <scope>NUCLEOTIDE SEQUENCE [LARGE SCALE GENOMIC DNA]</scope>
    <source>
        <strain evidence="1 2">DSM 26385</strain>
    </source>
</reference>
<dbReference type="RefSeq" id="WP_183795813.1">
    <property type="nucleotide sequence ID" value="NZ_JACIDU010000035.1"/>
</dbReference>
<gene>
    <name evidence="1" type="ORF">GGQ66_004494</name>
</gene>
<dbReference type="EMBL" id="JACIDU010000035">
    <property type="protein sequence ID" value="MBB4105906.1"/>
    <property type="molecule type" value="Genomic_DNA"/>
</dbReference>
<evidence type="ECO:0000313" key="1">
    <source>
        <dbReference type="EMBL" id="MBB4105906.1"/>
    </source>
</evidence>
<dbReference type="Proteomes" id="UP000584824">
    <property type="component" value="Unassembled WGS sequence"/>
</dbReference>
<accession>A0A7W6P4F6</accession>
<dbReference type="AlphaFoldDB" id="A0A7W6P4F6"/>
<protein>
    <recommendedName>
        <fullName evidence="3">DUF4868 domain-containing protein</fullName>
    </recommendedName>
</protein>
<evidence type="ECO:0008006" key="3">
    <source>
        <dbReference type="Google" id="ProtNLM"/>
    </source>
</evidence>